<keyword evidence="2" id="KW-1185">Reference proteome</keyword>
<proteinExistence type="predicted"/>
<dbReference type="Proteomes" id="UP001153737">
    <property type="component" value="Chromosome 13"/>
</dbReference>
<dbReference type="OrthoDB" id="72892at2759"/>
<evidence type="ECO:0000313" key="1">
    <source>
        <dbReference type="EMBL" id="CAG9815879.1"/>
    </source>
</evidence>
<organism evidence="1 2">
    <name type="scientific">Phaedon cochleariae</name>
    <name type="common">Mustard beetle</name>
    <dbReference type="NCBI Taxonomy" id="80249"/>
    <lineage>
        <taxon>Eukaryota</taxon>
        <taxon>Metazoa</taxon>
        <taxon>Ecdysozoa</taxon>
        <taxon>Arthropoda</taxon>
        <taxon>Hexapoda</taxon>
        <taxon>Insecta</taxon>
        <taxon>Pterygota</taxon>
        <taxon>Neoptera</taxon>
        <taxon>Endopterygota</taxon>
        <taxon>Coleoptera</taxon>
        <taxon>Polyphaga</taxon>
        <taxon>Cucujiformia</taxon>
        <taxon>Chrysomeloidea</taxon>
        <taxon>Chrysomelidae</taxon>
        <taxon>Chrysomelinae</taxon>
        <taxon>Chrysomelini</taxon>
        <taxon>Phaedon</taxon>
    </lineage>
</organism>
<sequence>MCELEIVNIRISRCSLTSLIENVVSFGETGALSLTVVGLSSSDKEVRQAACHVLFRFHNHVEARQSGKDNILWIRYVEAVCKAIFVDLKKAFNAVDHITLLDNLESMGLKDMIRNLSDSYLQNRTIRTKSTNSESHRLPMTEGVRPGSVLYYLLNIQNITKFETESNYTIYDDDGLLIVRNMFRH</sequence>
<gene>
    <name evidence="1" type="ORF">PHAECO_LOCUS3451</name>
</gene>
<reference evidence="1" key="2">
    <citation type="submission" date="2022-10" db="EMBL/GenBank/DDBJ databases">
        <authorList>
            <consortium name="ENA_rothamsted_submissions"/>
            <consortium name="culmorum"/>
            <person name="King R."/>
        </authorList>
    </citation>
    <scope>NUCLEOTIDE SEQUENCE</scope>
</reference>
<dbReference type="EMBL" id="OU896719">
    <property type="protein sequence ID" value="CAG9815879.1"/>
    <property type="molecule type" value="Genomic_DNA"/>
</dbReference>
<accession>A0A9N9SDV8</accession>
<dbReference type="AlphaFoldDB" id="A0A9N9SDV8"/>
<reference evidence="1" key="1">
    <citation type="submission" date="2022-01" db="EMBL/GenBank/DDBJ databases">
        <authorList>
            <person name="King R."/>
        </authorList>
    </citation>
    <scope>NUCLEOTIDE SEQUENCE</scope>
</reference>
<protein>
    <submittedName>
        <fullName evidence="1">Uncharacterized protein</fullName>
    </submittedName>
</protein>
<evidence type="ECO:0000313" key="2">
    <source>
        <dbReference type="Proteomes" id="UP001153737"/>
    </source>
</evidence>
<name>A0A9N9SDV8_PHACE</name>